<name>A0ABR2KYL4_9EUKA</name>
<organism evidence="1 2">
    <name type="scientific">Tritrichomonas musculus</name>
    <dbReference type="NCBI Taxonomy" id="1915356"/>
    <lineage>
        <taxon>Eukaryota</taxon>
        <taxon>Metamonada</taxon>
        <taxon>Parabasalia</taxon>
        <taxon>Tritrichomonadida</taxon>
        <taxon>Tritrichomonadidae</taxon>
        <taxon>Tritrichomonas</taxon>
    </lineage>
</organism>
<evidence type="ECO:0008006" key="3">
    <source>
        <dbReference type="Google" id="ProtNLM"/>
    </source>
</evidence>
<reference evidence="1 2" key="1">
    <citation type="submission" date="2024-04" db="EMBL/GenBank/DDBJ databases">
        <title>Tritrichomonas musculus Genome.</title>
        <authorList>
            <person name="Alves-Ferreira E."/>
            <person name="Grigg M."/>
            <person name="Lorenzi H."/>
            <person name="Galac M."/>
        </authorList>
    </citation>
    <scope>NUCLEOTIDE SEQUENCE [LARGE SCALE GENOMIC DNA]</scope>
    <source>
        <strain evidence="1 2">EAF2021</strain>
    </source>
</reference>
<evidence type="ECO:0000313" key="2">
    <source>
        <dbReference type="Proteomes" id="UP001470230"/>
    </source>
</evidence>
<comment type="caution">
    <text evidence="1">The sequence shown here is derived from an EMBL/GenBank/DDBJ whole genome shotgun (WGS) entry which is preliminary data.</text>
</comment>
<proteinExistence type="predicted"/>
<protein>
    <recommendedName>
        <fullName evidence="3">MULE transposase domain-containing protein</fullName>
    </recommendedName>
</protein>
<sequence length="690" mass="81237">MFNQEGQIKLHLGSSSNVTSQITLRGRDHPIYLTNPPYDNNQPLIDNFTLIYFLSTFDDNKYTFTQTRTIKKKRQIAKQIFTNFIVISRNQTELFKIFFQVSGNYFVIQILNACDKIRYSEKNIIFRKKERRVYLYKQKIRKSNDPNLPIQIINNKGISELSDFYNNKSVNKNETNQITSSIFYLVSPFDSKTINRAEHKSLNPDNTIDGVFKNFGGTLYKFHPKEKVDPTEYPLEVFAYFTPYFQSIVESNQFNISTTIELDATFSALSPYVLCVPTLIFRNSGIPLGILISPSEKTSLYCMFFESLKKFDEDNQNSEENSLFLKFKKKKYLTDEHKAFNKLSSIYGLEMYNCLVHLIRSVGANSLLGLLLKDMLFTFSGEEWSNNFLRFYHTFKLLYEARNKKEDDHRFIKVSQVLGLNIDGFEVPQKKEYSPIYKRLEDKVPTTTNHVESMHKQLNGIIKSTKLSIQLRLAYIIKYIIDRTLRIDITSRANLRTHFRNLQQKAQKEVSKDKDSIINYSQSFCSCYKQIYYSVLYWTTIPCIHTILNDEFEEDYYIDQLKKLDFNFSFQKHDLKIYDIETNLTFRKRKKKNSNTDEDNNNNSPINISIDEYISQGSLERIINHTEHQLSRVLKKYKLNLTVIALDLQSELLLDENIVEIKRTNEDEYLALFQVRLWFKILEGKNEIVV</sequence>
<dbReference type="EMBL" id="JAPFFF010000002">
    <property type="protein sequence ID" value="KAK8895881.1"/>
    <property type="molecule type" value="Genomic_DNA"/>
</dbReference>
<gene>
    <name evidence="1" type="ORF">M9Y10_013767</name>
</gene>
<accession>A0ABR2KYL4</accession>
<keyword evidence="2" id="KW-1185">Reference proteome</keyword>
<evidence type="ECO:0000313" key="1">
    <source>
        <dbReference type="EMBL" id="KAK8895881.1"/>
    </source>
</evidence>
<dbReference type="Proteomes" id="UP001470230">
    <property type="component" value="Unassembled WGS sequence"/>
</dbReference>